<dbReference type="AlphaFoldDB" id="A0A923GMN6"/>
<reference evidence="2" key="3">
    <citation type="submission" date="2021-06" db="EMBL/GenBank/DDBJ databases">
        <title>Updating the genus Pseudomonas: Description of 43 new species and partition of the Pseudomonas putida group.</title>
        <authorList>
            <person name="Girard L."/>
            <person name="Lood C."/>
            <person name="Vandamme P."/>
            <person name="Rokni-Zadeh H."/>
            <person name="Van Noort V."/>
            <person name="Hofte M."/>
            <person name="Lavigne R."/>
            <person name="De Mot R."/>
        </authorList>
    </citation>
    <scope>NUCLEOTIDE SEQUENCE</scope>
    <source>
        <strain evidence="2">RW4S2</strain>
    </source>
</reference>
<sequence length="106" mass="11597">MKDQKGVSTLGKRIAKYLTLSLPLMLSGCWSTLIHLDGERCVYPGTRFGWNFATRNGPGGLVGLIDVPFSFALDTVLLPYDLTAFLPENSGGDHRECNLDGSFDVM</sequence>
<proteinExistence type="predicted"/>
<dbReference type="PROSITE" id="PS51257">
    <property type="entry name" value="PROKAR_LIPOPROTEIN"/>
    <property type="match status" value="1"/>
</dbReference>
<reference evidence="1 3" key="1">
    <citation type="journal article" date="2020" name="Microorganisms">
        <title>Reliable Identification of Environmental Pseudomonas Isolates Using the rpoD Gene.</title>
        <authorList>
            <consortium name="The Broad Institute Genome Sequencing Platform"/>
            <person name="Girard L."/>
            <person name="Lood C."/>
            <person name="Rokni-Zadeh H."/>
            <person name="van Noort V."/>
            <person name="Lavigne R."/>
            <person name="De Mot R."/>
        </authorList>
    </citation>
    <scope>NUCLEOTIDE SEQUENCE</scope>
    <source>
        <strain evidence="1 3">RW4S2</strain>
    </source>
</reference>
<evidence type="ECO:0000313" key="2">
    <source>
        <dbReference type="EMBL" id="MBV4542196.1"/>
    </source>
</evidence>
<keyword evidence="3" id="KW-1185">Reference proteome</keyword>
<reference evidence="1" key="2">
    <citation type="submission" date="2020-07" db="EMBL/GenBank/DDBJ databases">
        <authorList>
            <person name="Lood C."/>
            <person name="Girard L."/>
        </authorList>
    </citation>
    <scope>NUCLEOTIDE SEQUENCE</scope>
    <source>
        <strain evidence="1">RW4S2</strain>
    </source>
</reference>
<dbReference type="Proteomes" id="UP000628137">
    <property type="component" value="Unassembled WGS sequence"/>
</dbReference>
<comment type="caution">
    <text evidence="1">The sequence shown here is derived from an EMBL/GenBank/DDBJ whole genome shotgun (WGS) entry which is preliminary data.</text>
</comment>
<dbReference type="RefSeq" id="WP_186603823.1">
    <property type="nucleotide sequence ID" value="NZ_JABWRP020000009.1"/>
</dbReference>
<dbReference type="EMBL" id="JABWRP020000009">
    <property type="protein sequence ID" value="MBV4542196.1"/>
    <property type="molecule type" value="Genomic_DNA"/>
</dbReference>
<keyword evidence="1" id="KW-0449">Lipoprotein</keyword>
<gene>
    <name evidence="2" type="ORF">HU738_014205</name>
    <name evidence="1" type="ORF">HU738_20240</name>
</gene>
<organism evidence="1">
    <name type="scientific">Pseudomonas vlassakiae</name>
    <dbReference type="NCBI Taxonomy" id="485888"/>
    <lineage>
        <taxon>Bacteria</taxon>
        <taxon>Pseudomonadati</taxon>
        <taxon>Pseudomonadota</taxon>
        <taxon>Gammaproteobacteria</taxon>
        <taxon>Pseudomonadales</taxon>
        <taxon>Pseudomonadaceae</taxon>
        <taxon>Pseudomonas</taxon>
    </lineage>
</organism>
<evidence type="ECO:0000313" key="3">
    <source>
        <dbReference type="Proteomes" id="UP000628137"/>
    </source>
</evidence>
<protein>
    <submittedName>
        <fullName evidence="1">YceK/YidQ family lipoprotein</fullName>
    </submittedName>
</protein>
<dbReference type="EMBL" id="JABWRP010000020">
    <property type="protein sequence ID" value="MBC3472894.1"/>
    <property type="molecule type" value="Genomic_DNA"/>
</dbReference>
<accession>A0A923GMN6</accession>
<name>A0A923GMN6_9PSED</name>
<evidence type="ECO:0000313" key="1">
    <source>
        <dbReference type="EMBL" id="MBC3472894.1"/>
    </source>
</evidence>